<feature type="domain" description="Cdc37 N-terminal" evidence="10">
    <location>
        <begin position="1"/>
        <end position="165"/>
    </location>
</feature>
<dbReference type="InterPro" id="IPR013873">
    <property type="entry name" value="Cdc37_C"/>
</dbReference>
<dbReference type="Proteomes" id="UP000095009">
    <property type="component" value="Unassembled WGS sequence"/>
</dbReference>
<dbReference type="PANTHER" id="PTHR12800">
    <property type="entry name" value="CDC37-RELATED"/>
    <property type="match status" value="1"/>
</dbReference>
<evidence type="ECO:0000256" key="5">
    <source>
        <dbReference type="ARBA" id="ARBA00031396"/>
    </source>
</evidence>
<dbReference type="InterPro" id="IPR013855">
    <property type="entry name" value="Cdc37_N_dom"/>
</dbReference>
<dbReference type="InterPro" id="IPR038189">
    <property type="entry name" value="Cdc37_Hsp90-bd_sf"/>
</dbReference>
<evidence type="ECO:0000259" key="10">
    <source>
        <dbReference type="SMART" id="SM01071"/>
    </source>
</evidence>
<dbReference type="PANTHER" id="PTHR12800:SF4">
    <property type="entry name" value="HSP90 CO-CHAPERONE CDC37"/>
    <property type="match status" value="1"/>
</dbReference>
<feature type="region of interest" description="Disordered" evidence="7">
    <location>
        <begin position="176"/>
        <end position="227"/>
    </location>
</feature>
<keyword evidence="4" id="KW-0143">Chaperone</keyword>
<evidence type="ECO:0000313" key="11">
    <source>
        <dbReference type="EMBL" id="ODQ65109.1"/>
    </source>
</evidence>
<evidence type="ECO:0000256" key="6">
    <source>
        <dbReference type="SAM" id="Coils"/>
    </source>
</evidence>
<accession>A0A1E3PI68</accession>
<evidence type="ECO:0000256" key="1">
    <source>
        <dbReference type="ARBA" id="ARBA00004496"/>
    </source>
</evidence>
<evidence type="ECO:0000256" key="2">
    <source>
        <dbReference type="ARBA" id="ARBA00006222"/>
    </source>
</evidence>
<evidence type="ECO:0000256" key="3">
    <source>
        <dbReference type="ARBA" id="ARBA00022490"/>
    </source>
</evidence>
<dbReference type="OrthoDB" id="440202at2759"/>
<comment type="subcellular location">
    <subcellularLocation>
        <location evidence="1">Cytoplasm</location>
    </subcellularLocation>
</comment>
<feature type="domain" description="Cdc37 Hsp90 binding" evidence="9">
    <location>
        <begin position="168"/>
        <end position="347"/>
    </location>
</feature>
<gene>
    <name evidence="11" type="ORF">NADFUDRAFT_83186</name>
</gene>
<keyword evidence="12" id="KW-1185">Reference proteome</keyword>
<name>A0A1E3PI68_9ASCO</name>
<dbReference type="SMART" id="SM01069">
    <property type="entry name" value="CDC37_C"/>
    <property type="match status" value="1"/>
</dbReference>
<reference evidence="11 12" key="1">
    <citation type="journal article" date="2016" name="Proc. Natl. Acad. Sci. U.S.A.">
        <title>Comparative genomics of biotechnologically important yeasts.</title>
        <authorList>
            <person name="Riley R."/>
            <person name="Haridas S."/>
            <person name="Wolfe K.H."/>
            <person name="Lopes M.R."/>
            <person name="Hittinger C.T."/>
            <person name="Goeker M."/>
            <person name="Salamov A.A."/>
            <person name="Wisecaver J.H."/>
            <person name="Long T.M."/>
            <person name="Calvey C.H."/>
            <person name="Aerts A.L."/>
            <person name="Barry K.W."/>
            <person name="Choi C."/>
            <person name="Clum A."/>
            <person name="Coughlan A.Y."/>
            <person name="Deshpande S."/>
            <person name="Douglass A.P."/>
            <person name="Hanson S.J."/>
            <person name="Klenk H.-P."/>
            <person name="LaButti K.M."/>
            <person name="Lapidus A."/>
            <person name="Lindquist E.A."/>
            <person name="Lipzen A.M."/>
            <person name="Meier-Kolthoff J.P."/>
            <person name="Ohm R.A."/>
            <person name="Otillar R.P."/>
            <person name="Pangilinan J.L."/>
            <person name="Peng Y."/>
            <person name="Rokas A."/>
            <person name="Rosa C.A."/>
            <person name="Scheuner C."/>
            <person name="Sibirny A.A."/>
            <person name="Slot J.C."/>
            <person name="Stielow J.B."/>
            <person name="Sun H."/>
            <person name="Kurtzman C.P."/>
            <person name="Blackwell M."/>
            <person name="Grigoriev I.V."/>
            <person name="Jeffries T.W."/>
        </authorList>
    </citation>
    <scope>NUCLEOTIDE SEQUENCE [LARGE SCALE GENOMIC DNA]</scope>
    <source>
        <strain evidence="11 12">DSM 6958</strain>
    </source>
</reference>
<organism evidence="11 12">
    <name type="scientific">Nadsonia fulvescens var. elongata DSM 6958</name>
    <dbReference type="NCBI Taxonomy" id="857566"/>
    <lineage>
        <taxon>Eukaryota</taxon>
        <taxon>Fungi</taxon>
        <taxon>Dikarya</taxon>
        <taxon>Ascomycota</taxon>
        <taxon>Saccharomycotina</taxon>
        <taxon>Dipodascomycetes</taxon>
        <taxon>Dipodascales</taxon>
        <taxon>Dipodascales incertae sedis</taxon>
        <taxon>Nadsonia</taxon>
    </lineage>
</organism>
<evidence type="ECO:0000313" key="12">
    <source>
        <dbReference type="Proteomes" id="UP000095009"/>
    </source>
</evidence>
<feature type="compositionally biased region" description="Basic and acidic residues" evidence="7">
    <location>
        <begin position="179"/>
        <end position="188"/>
    </location>
</feature>
<dbReference type="Pfam" id="PF08564">
    <property type="entry name" value="CDC37_C"/>
    <property type="match status" value="1"/>
</dbReference>
<sequence length="484" mass="54903">MVDYSKWDKLELSDDSDVEVHPNVDKASFIRWKQRDIHEKRERRGHEIDELAISIDTNEALMQRMEKLLALPIGDLIHAGVDGTVELSRVATEDKTKAKEYDEMIESLIDQIESQSEADYTKNLKDHKVKLSQVIEQQRKRYAELKEESTKYITSEDLKTGFDSFHLNKVKKATPAKPLKKESAKVQEVETINKPSATPNTSPTSHSTTVSSSAVAKSTATDDLEEPEAYEETLEFANIPMGDLRQCYEYVTKHPFIVSEEQKDAIIMLAFQQKLKGQTQMMKRYVYNALLLQYCASLGKDGINLFFNRIMAPNHPALQAFMKDVDFTVNHIENRCKILAQESNEDGEDVDGVEQIQLHAVDPNTEIVINVPAANSEEEAFFHTFSSDMQTAIMSKDLTQINKVLGELSVEEAEDYIAKFNEIGVLSVEEKILDATEWQKNEYAANESYDGNIPKDFLQSVIEGQTPMTEQKEDEVLSTADIVD</sequence>
<dbReference type="GO" id="GO:0005737">
    <property type="term" value="C:cytoplasm"/>
    <property type="evidence" value="ECO:0007669"/>
    <property type="project" value="UniProtKB-SubCell"/>
</dbReference>
<dbReference type="GO" id="GO:0051082">
    <property type="term" value="F:unfolded protein binding"/>
    <property type="evidence" value="ECO:0007669"/>
    <property type="project" value="TreeGrafter"/>
</dbReference>
<dbReference type="Pfam" id="PF03234">
    <property type="entry name" value="CDC37_N"/>
    <property type="match status" value="1"/>
</dbReference>
<dbReference type="GO" id="GO:0019901">
    <property type="term" value="F:protein kinase binding"/>
    <property type="evidence" value="ECO:0007669"/>
    <property type="project" value="InterPro"/>
</dbReference>
<dbReference type="Gene3D" id="1.20.58.610">
    <property type="entry name" value="Cdc37, Hsp90 binding domain"/>
    <property type="match status" value="1"/>
</dbReference>
<dbReference type="SMART" id="SM01071">
    <property type="entry name" value="CDC37_N"/>
    <property type="match status" value="1"/>
</dbReference>
<dbReference type="SUPFAM" id="SSF101391">
    <property type="entry name" value="Hsp90 co-chaperone CDC37"/>
    <property type="match status" value="1"/>
</dbReference>
<evidence type="ECO:0000256" key="4">
    <source>
        <dbReference type="ARBA" id="ARBA00023186"/>
    </source>
</evidence>
<evidence type="ECO:0000259" key="8">
    <source>
        <dbReference type="SMART" id="SM01069"/>
    </source>
</evidence>
<evidence type="ECO:0000256" key="7">
    <source>
        <dbReference type="SAM" id="MobiDB-lite"/>
    </source>
</evidence>
<dbReference type="GO" id="GO:0031072">
    <property type="term" value="F:heat shock protein binding"/>
    <property type="evidence" value="ECO:0007669"/>
    <property type="project" value="EnsemblFungi"/>
</dbReference>
<dbReference type="GO" id="GO:0005634">
    <property type="term" value="C:nucleus"/>
    <property type="evidence" value="ECO:0007669"/>
    <property type="project" value="EnsemblFungi"/>
</dbReference>
<keyword evidence="6" id="KW-0175">Coiled coil</keyword>
<evidence type="ECO:0000259" key="9">
    <source>
        <dbReference type="SMART" id="SM01070"/>
    </source>
</evidence>
<feature type="compositionally biased region" description="Low complexity" evidence="7">
    <location>
        <begin position="193"/>
        <end position="221"/>
    </location>
</feature>
<feature type="coiled-coil region" evidence="6">
    <location>
        <begin position="98"/>
        <end position="148"/>
    </location>
</feature>
<dbReference type="InterPro" id="IPR013874">
    <property type="entry name" value="Cdc37_Hsp90-bd"/>
</dbReference>
<keyword evidence="3" id="KW-0963">Cytoplasm</keyword>
<dbReference type="InterPro" id="IPR004918">
    <property type="entry name" value="Cdc37"/>
</dbReference>
<dbReference type="GO" id="GO:0006457">
    <property type="term" value="P:protein folding"/>
    <property type="evidence" value="ECO:0007669"/>
    <property type="project" value="EnsemblFungi"/>
</dbReference>
<dbReference type="GO" id="GO:0050821">
    <property type="term" value="P:protein stabilization"/>
    <property type="evidence" value="ECO:0007669"/>
    <property type="project" value="TreeGrafter"/>
</dbReference>
<dbReference type="GO" id="GO:0051087">
    <property type="term" value="F:protein-folding chaperone binding"/>
    <property type="evidence" value="ECO:0007669"/>
    <property type="project" value="TreeGrafter"/>
</dbReference>
<dbReference type="SMART" id="SM01070">
    <property type="entry name" value="CDC37_M"/>
    <property type="match status" value="1"/>
</dbReference>
<feature type="domain" description="Cdc37 C-terminal" evidence="8">
    <location>
        <begin position="369"/>
        <end position="464"/>
    </location>
</feature>
<dbReference type="STRING" id="857566.A0A1E3PI68"/>
<proteinExistence type="inferred from homology"/>
<comment type="similarity">
    <text evidence="2">Belongs to the CDC37 family.</text>
</comment>
<protein>
    <recommendedName>
        <fullName evidence="5">Hsp90 chaperone protein kinase-targeting subunit</fullName>
    </recommendedName>
</protein>
<dbReference type="EMBL" id="KV454410">
    <property type="protein sequence ID" value="ODQ65109.1"/>
    <property type="molecule type" value="Genomic_DNA"/>
</dbReference>
<dbReference type="Pfam" id="PF08565">
    <property type="entry name" value="CDC37_M"/>
    <property type="match status" value="1"/>
</dbReference>
<dbReference type="AlphaFoldDB" id="A0A1E3PI68"/>